<name>A0A7K3WBH6_9ACTN</name>
<organism evidence="1 2">
    <name type="scientific">Goekera deserti</name>
    <dbReference type="NCBI Taxonomy" id="2497753"/>
    <lineage>
        <taxon>Bacteria</taxon>
        <taxon>Bacillati</taxon>
        <taxon>Actinomycetota</taxon>
        <taxon>Actinomycetes</taxon>
        <taxon>Geodermatophilales</taxon>
        <taxon>Geodermatophilaceae</taxon>
        <taxon>Goekera</taxon>
    </lineage>
</organism>
<sequence length="211" mass="22508">MASTPADLAARGWWVRSSLPGPATRLQWVGVLSTDFPPGSVVDLPHGPRPPAWQVRVVADGDGDRVHEVEVAAPAAPLLWYVEVPEPDAGPAATTLLAFSDERHPDGTVRTLAEARAEGVTGTEQVAAVRWWPGDGLVHQLYVAEPARRRGIAGKLVQAAYGVQAARGLPELHADGRRTELGEQWRLALPAHVALRFADLTEVAAPMTPVG</sequence>
<dbReference type="InterPro" id="IPR016181">
    <property type="entry name" value="Acyl_CoA_acyltransferase"/>
</dbReference>
<dbReference type="CDD" id="cd04301">
    <property type="entry name" value="NAT_SF"/>
    <property type="match status" value="1"/>
</dbReference>
<gene>
    <name evidence="1" type="ORF">G1H19_07330</name>
</gene>
<accession>A0A7K3WBH6</accession>
<evidence type="ECO:0000313" key="2">
    <source>
        <dbReference type="Proteomes" id="UP000470470"/>
    </source>
</evidence>
<proteinExistence type="predicted"/>
<dbReference type="Proteomes" id="UP000470470">
    <property type="component" value="Unassembled WGS sequence"/>
</dbReference>
<comment type="caution">
    <text evidence="1">The sequence shown here is derived from an EMBL/GenBank/DDBJ whole genome shotgun (WGS) entry which is preliminary data.</text>
</comment>
<keyword evidence="2" id="KW-1185">Reference proteome</keyword>
<dbReference type="GO" id="GO:0016740">
    <property type="term" value="F:transferase activity"/>
    <property type="evidence" value="ECO:0007669"/>
    <property type="project" value="UniProtKB-KW"/>
</dbReference>
<protein>
    <submittedName>
        <fullName evidence="1">GNAT family N-acetyltransferase</fullName>
    </submittedName>
</protein>
<dbReference type="EMBL" id="JAAGWK010000010">
    <property type="protein sequence ID" value="NEL53812.1"/>
    <property type="molecule type" value="Genomic_DNA"/>
</dbReference>
<dbReference type="AlphaFoldDB" id="A0A7K3WBH6"/>
<dbReference type="SUPFAM" id="SSF55729">
    <property type="entry name" value="Acyl-CoA N-acyltransferases (Nat)"/>
    <property type="match status" value="1"/>
</dbReference>
<dbReference type="RefSeq" id="WP_152729767.1">
    <property type="nucleotide sequence ID" value="NZ_JAABOZ010000002.1"/>
</dbReference>
<evidence type="ECO:0000313" key="1">
    <source>
        <dbReference type="EMBL" id="NEL53812.1"/>
    </source>
</evidence>
<dbReference type="Gene3D" id="3.40.630.30">
    <property type="match status" value="1"/>
</dbReference>
<keyword evidence="1" id="KW-0808">Transferase</keyword>
<reference evidence="1 2" key="1">
    <citation type="submission" date="2020-02" db="EMBL/GenBank/DDBJ databases">
        <title>The whole genome sequence of CPCC 205119.</title>
        <authorList>
            <person name="Jiang Z."/>
        </authorList>
    </citation>
    <scope>NUCLEOTIDE SEQUENCE [LARGE SCALE GENOMIC DNA]</scope>
    <source>
        <strain evidence="1 2">CPCC 205119</strain>
    </source>
</reference>